<evidence type="ECO:0000313" key="10">
    <source>
        <dbReference type="EMBL" id="OIR08233.1"/>
    </source>
</evidence>
<evidence type="ECO:0000256" key="4">
    <source>
        <dbReference type="ARBA" id="ARBA00022777"/>
    </source>
</evidence>
<keyword evidence="5" id="KW-0067">ATP-binding</keyword>
<sequence length="472" mass="51138">MSKSLHCAAVDLGATSGRVIVGTWNGDELVLTEVHRFANQFRPLAGHDYWDLPYLWGEVREGLIQACRRFPKLASVGVDTWAVDHVLTDRAGRPVFPVHAYRDSRTAEVSKRLGRGGINRIYELTGIPNYPYNTSLQLMETLGSCGGMAKVASRCLFLPDYFNFLLSGRMENELSIASHSQLLDVHGTDWSAEALRHFGIPASWFSKPARSPRRLGPVKGLPELKGVLSVLVPGHDTACAFAAMPAAPEGTDLYLSSGTWSLLGFESDAPVLGPKALRNRISNERMGDGGYRPLRSCLGLWLLEQTLKSFAARPTGVRAWRELNRAAEASPAPEVLLDVTDSALFSPPDMKAAVDAQLRARGGRPPKDLAGYVRLICDSLGRGHADAVRTFEQLSGRRFERILIVGGGSKSRPLCQATADAAGLPVVSFSLEGSAVGNIASQLIALGAVKNLAAFRSKLAGHLVQTTYKPKR</sequence>
<evidence type="ECO:0000256" key="6">
    <source>
        <dbReference type="ARBA" id="ARBA00023157"/>
    </source>
</evidence>
<evidence type="ECO:0000256" key="7">
    <source>
        <dbReference type="ARBA" id="ARBA00023308"/>
    </source>
</evidence>
<dbReference type="PANTHER" id="PTHR10196:SF93">
    <property type="entry name" value="L-RHAMNULOKINASE"/>
    <property type="match status" value="1"/>
</dbReference>
<evidence type="ECO:0000256" key="5">
    <source>
        <dbReference type="ARBA" id="ARBA00022840"/>
    </source>
</evidence>
<name>A0A1J5SIC9_9ZZZZ</name>
<dbReference type="InterPro" id="IPR043129">
    <property type="entry name" value="ATPase_NBD"/>
</dbReference>
<feature type="domain" description="Carbohydrate kinase FGGY C-terminal" evidence="9">
    <location>
        <begin position="253"/>
        <end position="445"/>
    </location>
</feature>
<dbReference type="AlphaFoldDB" id="A0A1J5SIC9"/>
<gene>
    <name evidence="10" type="primary">rhaB_2</name>
    <name evidence="10" type="ORF">GALL_97370</name>
</gene>
<keyword evidence="3" id="KW-0547">Nucleotide-binding</keyword>
<evidence type="ECO:0000256" key="1">
    <source>
        <dbReference type="ARBA" id="ARBA00009156"/>
    </source>
</evidence>
<dbReference type="Pfam" id="PF02782">
    <property type="entry name" value="FGGY_C"/>
    <property type="match status" value="1"/>
</dbReference>
<keyword evidence="6" id="KW-1015">Disulfide bond</keyword>
<dbReference type="EC" id="2.7.1.5" evidence="10"/>
<evidence type="ECO:0000259" key="9">
    <source>
        <dbReference type="Pfam" id="PF02782"/>
    </source>
</evidence>
<dbReference type="InterPro" id="IPR018485">
    <property type="entry name" value="FGGY_C"/>
</dbReference>
<dbReference type="EMBL" id="MLJW01000033">
    <property type="protein sequence ID" value="OIR08233.1"/>
    <property type="molecule type" value="Genomic_DNA"/>
</dbReference>
<organism evidence="10">
    <name type="scientific">mine drainage metagenome</name>
    <dbReference type="NCBI Taxonomy" id="410659"/>
    <lineage>
        <taxon>unclassified sequences</taxon>
        <taxon>metagenomes</taxon>
        <taxon>ecological metagenomes</taxon>
    </lineage>
</organism>
<keyword evidence="2 10" id="KW-0808">Transferase</keyword>
<dbReference type="PANTHER" id="PTHR10196">
    <property type="entry name" value="SUGAR KINASE"/>
    <property type="match status" value="1"/>
</dbReference>
<dbReference type="InterPro" id="IPR018484">
    <property type="entry name" value="FGGY_N"/>
</dbReference>
<evidence type="ECO:0000256" key="2">
    <source>
        <dbReference type="ARBA" id="ARBA00022679"/>
    </source>
</evidence>
<dbReference type="GO" id="GO:0005524">
    <property type="term" value="F:ATP binding"/>
    <property type="evidence" value="ECO:0007669"/>
    <property type="project" value="UniProtKB-KW"/>
</dbReference>
<dbReference type="GO" id="GO:0004370">
    <property type="term" value="F:glycerol kinase activity"/>
    <property type="evidence" value="ECO:0007669"/>
    <property type="project" value="TreeGrafter"/>
</dbReference>
<keyword evidence="7" id="KW-0684">Rhamnose metabolism</keyword>
<dbReference type="SUPFAM" id="SSF53067">
    <property type="entry name" value="Actin-like ATPase domain"/>
    <property type="match status" value="2"/>
</dbReference>
<dbReference type="InterPro" id="IPR013449">
    <property type="entry name" value="Rhamnulokinase"/>
</dbReference>
<accession>A0A1J5SIC9</accession>
<dbReference type="Gene3D" id="3.30.420.40">
    <property type="match status" value="2"/>
</dbReference>
<feature type="domain" description="Carbohydrate kinase FGGY N-terminal" evidence="8">
    <location>
        <begin position="9"/>
        <end position="218"/>
    </location>
</feature>
<dbReference type="GO" id="GO:0005829">
    <property type="term" value="C:cytosol"/>
    <property type="evidence" value="ECO:0007669"/>
    <property type="project" value="TreeGrafter"/>
</dbReference>
<comment type="caution">
    <text evidence="10">The sequence shown here is derived from an EMBL/GenBank/DDBJ whole genome shotgun (WGS) entry which is preliminary data.</text>
</comment>
<comment type="similarity">
    <text evidence="1">Belongs to the FGGY kinase family.</text>
</comment>
<dbReference type="GO" id="GO:0019301">
    <property type="term" value="P:rhamnose catabolic process"/>
    <property type="evidence" value="ECO:0007669"/>
    <property type="project" value="InterPro"/>
</dbReference>
<dbReference type="GO" id="GO:0006071">
    <property type="term" value="P:glycerol metabolic process"/>
    <property type="evidence" value="ECO:0007669"/>
    <property type="project" value="TreeGrafter"/>
</dbReference>
<dbReference type="CDD" id="cd07771">
    <property type="entry name" value="ASKHA_NBD_FGGY_RhaB-like"/>
    <property type="match status" value="1"/>
</dbReference>
<proteinExistence type="inferred from homology"/>
<dbReference type="GO" id="GO:0008993">
    <property type="term" value="F:rhamnulokinase activity"/>
    <property type="evidence" value="ECO:0007669"/>
    <property type="project" value="UniProtKB-EC"/>
</dbReference>
<protein>
    <submittedName>
        <fullName evidence="10">Rhamnulokinase</fullName>
        <ecNumber evidence="10">2.7.1.5</ecNumber>
    </submittedName>
</protein>
<dbReference type="Pfam" id="PF00370">
    <property type="entry name" value="FGGY_N"/>
    <property type="match status" value="1"/>
</dbReference>
<reference evidence="10" key="1">
    <citation type="submission" date="2016-10" db="EMBL/GenBank/DDBJ databases">
        <title>Sequence of Gallionella enrichment culture.</title>
        <authorList>
            <person name="Poehlein A."/>
            <person name="Muehling M."/>
            <person name="Daniel R."/>
        </authorList>
    </citation>
    <scope>NUCLEOTIDE SEQUENCE</scope>
</reference>
<keyword evidence="4 10" id="KW-0418">Kinase</keyword>
<evidence type="ECO:0000259" key="8">
    <source>
        <dbReference type="Pfam" id="PF00370"/>
    </source>
</evidence>
<evidence type="ECO:0000256" key="3">
    <source>
        <dbReference type="ARBA" id="ARBA00022741"/>
    </source>
</evidence>